<comment type="caution">
    <text evidence="1">The sequence shown here is derived from an EMBL/GenBank/DDBJ whole genome shotgun (WGS) entry which is preliminary data.</text>
</comment>
<evidence type="ECO:0000313" key="2">
    <source>
        <dbReference type="Proteomes" id="UP001145481"/>
    </source>
</evidence>
<evidence type="ECO:0000313" key="1">
    <source>
        <dbReference type="EMBL" id="MDA5624306.1"/>
    </source>
</evidence>
<accession>A0A9X3ZMH2</accession>
<reference evidence="1" key="1">
    <citation type="submission" date="2022-07" db="EMBL/GenBank/DDBJ databases">
        <title>Genome-based characterization of novel serogroup A variants of Pasteurella multocida.</title>
        <authorList>
            <person name="Prajapati A."/>
            <person name="Yogisharadhya R."/>
            <person name="Mohanty N."/>
            <person name="Chanda M."/>
            <person name="Mendem S.K."/>
            <person name="Siddaramappa S."/>
            <person name="Shivachandra S.B."/>
        </authorList>
    </citation>
    <scope>NUCLEOTIDE SEQUENCE</scope>
    <source>
        <strain evidence="1">NIVEDIPm19</strain>
    </source>
</reference>
<dbReference type="InterPro" id="IPR010265">
    <property type="entry name" value="Phage_lambda_TipM"/>
</dbReference>
<proteinExistence type="predicted"/>
<dbReference type="EMBL" id="JANJHC010000049">
    <property type="protein sequence ID" value="MDA5624306.1"/>
    <property type="molecule type" value="Genomic_DNA"/>
</dbReference>
<dbReference type="Pfam" id="PF05939">
    <property type="entry name" value="Phage_min_tail"/>
    <property type="match status" value="1"/>
</dbReference>
<organism evidence="1 2">
    <name type="scientific">Pasteurella multocida</name>
    <dbReference type="NCBI Taxonomy" id="747"/>
    <lineage>
        <taxon>Bacteria</taxon>
        <taxon>Pseudomonadati</taxon>
        <taxon>Pseudomonadota</taxon>
        <taxon>Gammaproteobacteria</taxon>
        <taxon>Pasteurellales</taxon>
        <taxon>Pasteurellaceae</taxon>
        <taxon>Pasteurella</taxon>
    </lineage>
</organism>
<protein>
    <submittedName>
        <fullName evidence="1">Phage tail protein</fullName>
    </submittedName>
</protein>
<gene>
    <name evidence="1" type="ORF">NM948_12295</name>
</gene>
<dbReference type="Proteomes" id="UP001145481">
    <property type="component" value="Unassembled WGS sequence"/>
</dbReference>
<dbReference type="RefSeq" id="WP_271345596.1">
    <property type="nucleotide sequence ID" value="NZ_JANJHC010000049.1"/>
</dbReference>
<dbReference type="AlphaFoldDB" id="A0A9X3ZMH2"/>
<sequence length="116" mass="13598">MMTIETFKWKSQWGMTSEMTRNVDVVKFGDGYEQRSSKGLNDLIQTSNVIVRLNKRVQENDINELKVFLAKHLSLYAFYWTPPGNRVNILVVCDKYSTTDNGVYIDFELTFRQVFN</sequence>
<name>A0A9X3ZMH2_PASMD</name>